<gene>
    <name evidence="5" type="ORF">SAMN05518683_10613</name>
</gene>
<dbReference type="PANTHER" id="PTHR23028">
    <property type="entry name" value="ACETYLTRANSFERASE"/>
    <property type="match status" value="1"/>
</dbReference>
<dbReference type="RefSeq" id="WP_093336185.1">
    <property type="nucleotide sequence ID" value="NZ_FOXD01000006.1"/>
</dbReference>
<keyword evidence="5" id="KW-0012">Acyltransferase</keyword>
<keyword evidence="6" id="KW-1185">Reference proteome</keyword>
<keyword evidence="5" id="KW-0808">Transferase</keyword>
<feature type="transmembrane region" description="Helical" evidence="3">
    <location>
        <begin position="237"/>
        <end position="255"/>
    </location>
</feature>
<organism evidence="5 6">
    <name type="scientific">Salibacterium halotolerans</name>
    <dbReference type="NCBI Taxonomy" id="1884432"/>
    <lineage>
        <taxon>Bacteria</taxon>
        <taxon>Bacillati</taxon>
        <taxon>Bacillota</taxon>
        <taxon>Bacilli</taxon>
        <taxon>Bacillales</taxon>
        <taxon>Bacillaceae</taxon>
    </lineage>
</organism>
<name>A0A1I5QSW1_9BACI</name>
<evidence type="ECO:0000256" key="3">
    <source>
        <dbReference type="SAM" id="Phobius"/>
    </source>
</evidence>
<dbReference type="InterPro" id="IPR002656">
    <property type="entry name" value="Acyl_transf_3_dom"/>
</dbReference>
<evidence type="ECO:0000313" key="5">
    <source>
        <dbReference type="EMBL" id="SFP49157.1"/>
    </source>
</evidence>
<keyword evidence="3" id="KW-0472">Membrane</keyword>
<dbReference type="GO" id="GO:0016747">
    <property type="term" value="F:acyltransferase activity, transferring groups other than amino-acyl groups"/>
    <property type="evidence" value="ECO:0007669"/>
    <property type="project" value="InterPro"/>
</dbReference>
<accession>A0A1I5QSW1</accession>
<evidence type="ECO:0000256" key="1">
    <source>
        <dbReference type="ARBA" id="ARBA00004370"/>
    </source>
</evidence>
<keyword evidence="5" id="KW-0378">Hydrolase</keyword>
<comment type="subcellular location">
    <subcellularLocation>
        <location evidence="1">Membrane</location>
    </subcellularLocation>
</comment>
<dbReference type="EMBL" id="FOXD01000006">
    <property type="protein sequence ID" value="SFP49157.1"/>
    <property type="molecule type" value="Genomic_DNA"/>
</dbReference>
<evidence type="ECO:0000256" key="2">
    <source>
        <dbReference type="ARBA" id="ARBA00007400"/>
    </source>
</evidence>
<reference evidence="6" key="1">
    <citation type="submission" date="2016-10" db="EMBL/GenBank/DDBJ databases">
        <authorList>
            <person name="Varghese N."/>
            <person name="Submissions S."/>
        </authorList>
    </citation>
    <scope>NUCLEOTIDE SEQUENCE [LARGE SCALE GENOMIC DNA]</scope>
    <source>
        <strain evidence="6">S7</strain>
    </source>
</reference>
<comment type="similarity">
    <text evidence="2">Belongs to the acyltransferase 3 family.</text>
</comment>
<dbReference type="GO" id="GO:0016787">
    <property type="term" value="F:hydrolase activity"/>
    <property type="evidence" value="ECO:0007669"/>
    <property type="project" value="UniProtKB-KW"/>
</dbReference>
<dbReference type="PANTHER" id="PTHR23028:SF53">
    <property type="entry name" value="ACYL_TRANSF_3 DOMAIN-CONTAINING PROTEIN"/>
    <property type="match status" value="1"/>
</dbReference>
<evidence type="ECO:0000259" key="4">
    <source>
        <dbReference type="Pfam" id="PF01757"/>
    </source>
</evidence>
<feature type="transmembrane region" description="Helical" evidence="3">
    <location>
        <begin position="77"/>
        <end position="98"/>
    </location>
</feature>
<evidence type="ECO:0000313" key="6">
    <source>
        <dbReference type="Proteomes" id="UP000198892"/>
    </source>
</evidence>
<feature type="transmembrane region" description="Helical" evidence="3">
    <location>
        <begin position="207"/>
        <end position="225"/>
    </location>
</feature>
<feature type="domain" description="Acyltransferase 3" evidence="4">
    <location>
        <begin position="10"/>
        <end position="346"/>
    </location>
</feature>
<dbReference type="AlphaFoldDB" id="A0A1I5QSW1"/>
<dbReference type="Proteomes" id="UP000198892">
    <property type="component" value="Unassembled WGS sequence"/>
</dbReference>
<proteinExistence type="inferred from homology"/>
<keyword evidence="3" id="KW-1133">Transmembrane helix</keyword>
<keyword evidence="3" id="KW-0812">Transmembrane</keyword>
<feature type="transmembrane region" description="Helical" evidence="3">
    <location>
        <begin position="307"/>
        <end position="326"/>
    </location>
</feature>
<protein>
    <submittedName>
        <fullName evidence="5">Peptidoglycan/LPS O-acetylase OafA/YrhL, contains acyltransferase and SGNH-hydrolase domains</fullName>
    </submittedName>
</protein>
<dbReference type="GO" id="GO:0016020">
    <property type="term" value="C:membrane"/>
    <property type="evidence" value="ECO:0007669"/>
    <property type="project" value="TreeGrafter"/>
</dbReference>
<feature type="transmembrane region" description="Helical" evidence="3">
    <location>
        <begin position="332"/>
        <end position="353"/>
    </location>
</feature>
<feature type="transmembrane region" description="Helical" evidence="3">
    <location>
        <begin position="148"/>
        <end position="164"/>
    </location>
</feature>
<feature type="transmembrane region" description="Helical" evidence="3">
    <location>
        <begin position="267"/>
        <end position="286"/>
    </location>
</feature>
<sequence>MQTMKSRYMPGLDGIRALAVFAVIAYHLDLGWASGGFLGVGIFFVLSGYLITDLMMKEWEKTGQIDWCHFWFRRAKRLLPGVLLFLIVLAVWMILFHASQLADLWDDWLASLFYVANWWFVFNDVGYLSHFGNPLPLLHFWSLAVEEQFYLVWPFLLLLGLHFVPKRKFLIVLILVGILVSALEMAVLYQPGLLDTSRVYFGTDARAFALLIGAALALFLPSQMFTGRMADNKRLRFTLDIVGITGLVSLCWLMWQTNQYDPFLYRGGMVLQCIAAAALIAAAVHPSSWITRIMGCKPLRWLGIRSYGIYIWHYPILVLTFPAAVMEGRQSIPRIFIQIAVILLIASFSWRFIEKPIRYGTPGKKSDVPKGQQAQP</sequence>
<feature type="transmembrane region" description="Helical" evidence="3">
    <location>
        <begin position="169"/>
        <end position="187"/>
    </location>
</feature>
<dbReference type="InterPro" id="IPR050879">
    <property type="entry name" value="Acyltransferase_3"/>
</dbReference>
<feature type="transmembrane region" description="Helical" evidence="3">
    <location>
        <begin position="34"/>
        <end position="56"/>
    </location>
</feature>
<dbReference type="STRING" id="1884432.SAMN05518683_10613"/>
<dbReference type="Pfam" id="PF01757">
    <property type="entry name" value="Acyl_transf_3"/>
    <property type="match status" value="1"/>
</dbReference>
<dbReference type="OrthoDB" id="9796461at2"/>
<dbReference type="GO" id="GO:0009103">
    <property type="term" value="P:lipopolysaccharide biosynthetic process"/>
    <property type="evidence" value="ECO:0007669"/>
    <property type="project" value="TreeGrafter"/>
</dbReference>